<keyword evidence="2" id="KW-1185">Reference proteome</keyword>
<proteinExistence type="predicted"/>
<protein>
    <recommendedName>
        <fullName evidence="3">Tail fiber protein</fullName>
    </recommendedName>
</protein>
<dbReference type="EMBL" id="OR769218">
    <property type="protein sequence ID" value="WQJ54506.1"/>
    <property type="molecule type" value="Genomic_DNA"/>
</dbReference>
<dbReference type="Proteomes" id="UP001346559">
    <property type="component" value="Segment"/>
</dbReference>
<reference evidence="1 2" key="1">
    <citation type="submission" date="2023-11" db="EMBL/GenBank/DDBJ databases">
        <authorList>
            <person name="Cook R."/>
            <person name="Crisci M."/>
            <person name="Pye H."/>
            <person name="Adriaenssens E."/>
            <person name="Santini J."/>
        </authorList>
    </citation>
    <scope>NUCLEOTIDE SEQUENCE [LARGE SCALE GENOMIC DNA]</scope>
    <source>
        <strain evidence="1">Lak_Megaphage_RVC_AP1_GC26</strain>
    </source>
</reference>
<organism evidence="1 2">
    <name type="scientific">phage Lak_Megaphage_RVC_AP1_GC26</name>
    <dbReference type="NCBI Taxonomy" id="3109224"/>
    <lineage>
        <taxon>Viruses</taxon>
        <taxon>Duplodnaviria</taxon>
        <taxon>Heunggongvirae</taxon>
        <taxon>Uroviricota</taxon>
        <taxon>Caudoviricetes</taxon>
        <taxon>Caudoviricetes code 15 clade</taxon>
    </lineage>
</organism>
<accession>A0ABZ0Z736</accession>
<evidence type="ECO:0000313" key="1">
    <source>
        <dbReference type="EMBL" id="WQJ54506.1"/>
    </source>
</evidence>
<sequence>MALYLNNIQNNVNNHQFQDTIIHSYNKQYFSNYDSAYETLANKIMLPGEVTFAYYYDSNSPSGQNAIFAVGPLTQGYNIVFKNSDEIDNIKNKLYETIADVNTSISYIENTIENKIIKNEDVLEKHIYDISIEFNSYKNIVNTSINQVEQIYNTVIDNTTRISEIEKKIVDINNALSRLESKLN</sequence>
<evidence type="ECO:0000313" key="2">
    <source>
        <dbReference type="Proteomes" id="UP001346559"/>
    </source>
</evidence>
<evidence type="ECO:0008006" key="3">
    <source>
        <dbReference type="Google" id="ProtNLM"/>
    </source>
</evidence>
<name>A0ABZ0Z736_9CAUD</name>